<dbReference type="FunFam" id="2.60.40.60:FF:000095">
    <property type="entry name" value="Cadherin 13"/>
    <property type="match status" value="1"/>
</dbReference>
<name>A0A3B3QZQ2_9TELE</name>
<dbReference type="GO" id="GO:0005912">
    <property type="term" value="C:adherens junction"/>
    <property type="evidence" value="ECO:0007669"/>
    <property type="project" value="TreeGrafter"/>
</dbReference>
<evidence type="ECO:0000256" key="2">
    <source>
        <dbReference type="ARBA" id="ARBA00004496"/>
    </source>
</evidence>
<evidence type="ECO:0000256" key="9">
    <source>
        <dbReference type="ARBA" id="ARBA00022837"/>
    </source>
</evidence>
<feature type="domain" description="Cadherin" evidence="18">
    <location>
        <begin position="263"/>
        <end position="384"/>
    </location>
</feature>
<evidence type="ECO:0000256" key="4">
    <source>
        <dbReference type="ARBA" id="ARBA00022490"/>
    </source>
</evidence>
<dbReference type="GO" id="GO:0034332">
    <property type="term" value="P:adherens junction organization"/>
    <property type="evidence" value="ECO:0007669"/>
    <property type="project" value="TreeGrafter"/>
</dbReference>
<dbReference type="InterPro" id="IPR039808">
    <property type="entry name" value="Cadherin"/>
</dbReference>
<evidence type="ECO:0000256" key="6">
    <source>
        <dbReference type="ARBA" id="ARBA00022723"/>
    </source>
</evidence>
<evidence type="ECO:0000256" key="5">
    <source>
        <dbReference type="ARBA" id="ARBA00022692"/>
    </source>
</evidence>
<keyword evidence="3" id="KW-1003">Cell membrane</keyword>
<feature type="chain" id="PRO_5017231812" evidence="17">
    <location>
        <begin position="24"/>
        <end position="830"/>
    </location>
</feature>
<dbReference type="Gene3D" id="4.10.900.10">
    <property type="entry name" value="TCF3-CBD (Catenin binding domain)"/>
    <property type="match status" value="1"/>
</dbReference>
<proteinExistence type="predicted"/>
<keyword evidence="10" id="KW-0130">Cell adhesion</keyword>
<evidence type="ECO:0000256" key="10">
    <source>
        <dbReference type="ARBA" id="ARBA00022889"/>
    </source>
</evidence>
<evidence type="ECO:0000256" key="8">
    <source>
        <dbReference type="ARBA" id="ARBA00022737"/>
    </source>
</evidence>
<dbReference type="InterPro" id="IPR002126">
    <property type="entry name" value="Cadherin-like_dom"/>
</dbReference>
<keyword evidence="12 16" id="KW-0472">Membrane</keyword>
<keyword evidence="5 16" id="KW-0812">Transmembrane</keyword>
<keyword evidence="11 16" id="KW-1133">Transmembrane helix</keyword>
<keyword evidence="13" id="KW-0325">Glycoprotein</keyword>
<dbReference type="FunFam" id="2.60.40.60:FF:000019">
    <property type="entry name" value="Cadherin 2"/>
    <property type="match status" value="1"/>
</dbReference>
<evidence type="ECO:0000313" key="19">
    <source>
        <dbReference type="Ensembl" id="ENSPKIP00000010936.1"/>
    </source>
</evidence>
<dbReference type="GO" id="GO:0016339">
    <property type="term" value="P:calcium-dependent cell-cell adhesion via plasma membrane cell adhesion molecules"/>
    <property type="evidence" value="ECO:0007669"/>
    <property type="project" value="TreeGrafter"/>
</dbReference>
<evidence type="ECO:0000256" key="13">
    <source>
        <dbReference type="ARBA" id="ARBA00023180"/>
    </source>
</evidence>
<dbReference type="AlphaFoldDB" id="A0A3B3QZQ2"/>
<dbReference type="GO" id="GO:0045296">
    <property type="term" value="F:cadherin binding"/>
    <property type="evidence" value="ECO:0007669"/>
    <property type="project" value="TreeGrafter"/>
</dbReference>
<protein>
    <submittedName>
        <fullName evidence="19">Cadherin-like protein 26</fullName>
    </submittedName>
</protein>
<dbReference type="PROSITE" id="PS50268">
    <property type="entry name" value="CADHERIN_2"/>
    <property type="match status" value="4"/>
</dbReference>
<dbReference type="GO" id="GO:0007156">
    <property type="term" value="P:homophilic cell adhesion via plasma membrane adhesion molecules"/>
    <property type="evidence" value="ECO:0007669"/>
    <property type="project" value="InterPro"/>
</dbReference>
<dbReference type="Pfam" id="PF00028">
    <property type="entry name" value="Cadherin"/>
    <property type="match status" value="3"/>
</dbReference>
<feature type="region of interest" description="Disordered" evidence="15">
    <location>
        <begin position="705"/>
        <end position="727"/>
    </location>
</feature>
<evidence type="ECO:0000256" key="16">
    <source>
        <dbReference type="SAM" id="Phobius"/>
    </source>
</evidence>
<evidence type="ECO:0000256" key="11">
    <source>
        <dbReference type="ARBA" id="ARBA00022989"/>
    </source>
</evidence>
<dbReference type="GO" id="GO:0008013">
    <property type="term" value="F:beta-catenin binding"/>
    <property type="evidence" value="ECO:0007669"/>
    <property type="project" value="TreeGrafter"/>
</dbReference>
<evidence type="ECO:0000256" key="3">
    <source>
        <dbReference type="ARBA" id="ARBA00022475"/>
    </source>
</evidence>
<comment type="subcellular location">
    <subcellularLocation>
        <location evidence="1">Cell membrane</location>
        <topology evidence="1">Single-pass type I membrane protein</topology>
    </subcellularLocation>
    <subcellularLocation>
        <location evidence="2">Cytoplasm</location>
    </subcellularLocation>
</comment>
<dbReference type="SMART" id="SM00112">
    <property type="entry name" value="CA"/>
    <property type="match status" value="5"/>
</dbReference>
<dbReference type="GeneTree" id="ENSGT00940000155218"/>
<evidence type="ECO:0000256" key="7">
    <source>
        <dbReference type="ARBA" id="ARBA00022729"/>
    </source>
</evidence>
<dbReference type="Ensembl" id="ENSPKIT00000035074.1">
    <property type="protein sequence ID" value="ENSPKIP00000010936.1"/>
    <property type="gene ID" value="ENSPKIG00000025453.1"/>
</dbReference>
<keyword evidence="7 17" id="KW-0732">Signal</keyword>
<dbReference type="PANTHER" id="PTHR24027">
    <property type="entry name" value="CADHERIN-23"/>
    <property type="match status" value="1"/>
</dbReference>
<feature type="domain" description="Cadherin" evidence="18">
    <location>
        <begin position="139"/>
        <end position="248"/>
    </location>
</feature>
<dbReference type="PROSITE" id="PS00232">
    <property type="entry name" value="CADHERIN_1"/>
    <property type="match status" value="2"/>
</dbReference>
<evidence type="ECO:0000313" key="20">
    <source>
        <dbReference type="Proteomes" id="UP000261540"/>
    </source>
</evidence>
<dbReference type="GO" id="GO:0060027">
    <property type="term" value="P:convergent extension involved in gastrulation"/>
    <property type="evidence" value="ECO:0007669"/>
    <property type="project" value="UniProtKB-ARBA"/>
</dbReference>
<keyword evidence="9 14" id="KW-0106">Calcium</keyword>
<dbReference type="GO" id="GO:0016342">
    <property type="term" value="C:catenin complex"/>
    <property type="evidence" value="ECO:0007669"/>
    <property type="project" value="TreeGrafter"/>
</dbReference>
<feature type="signal peptide" evidence="17">
    <location>
        <begin position="1"/>
        <end position="23"/>
    </location>
</feature>
<evidence type="ECO:0000256" key="12">
    <source>
        <dbReference type="ARBA" id="ARBA00023136"/>
    </source>
</evidence>
<dbReference type="Proteomes" id="UP000261540">
    <property type="component" value="Unplaced"/>
</dbReference>
<organism evidence="19 20">
    <name type="scientific">Paramormyrops kingsleyae</name>
    <dbReference type="NCBI Taxonomy" id="1676925"/>
    <lineage>
        <taxon>Eukaryota</taxon>
        <taxon>Metazoa</taxon>
        <taxon>Chordata</taxon>
        <taxon>Craniata</taxon>
        <taxon>Vertebrata</taxon>
        <taxon>Euteleostomi</taxon>
        <taxon>Actinopterygii</taxon>
        <taxon>Neopterygii</taxon>
        <taxon>Teleostei</taxon>
        <taxon>Osteoglossocephala</taxon>
        <taxon>Osteoglossomorpha</taxon>
        <taxon>Osteoglossiformes</taxon>
        <taxon>Mormyridae</taxon>
        <taxon>Paramormyrops</taxon>
    </lineage>
</organism>
<dbReference type="GO" id="GO:0000902">
    <property type="term" value="P:cell morphogenesis"/>
    <property type="evidence" value="ECO:0007669"/>
    <property type="project" value="TreeGrafter"/>
</dbReference>
<dbReference type="InterPro" id="IPR027397">
    <property type="entry name" value="Catenin-bd_sf"/>
</dbReference>
<evidence type="ECO:0000259" key="18">
    <source>
        <dbReference type="PROSITE" id="PS50268"/>
    </source>
</evidence>
<evidence type="ECO:0000256" key="17">
    <source>
        <dbReference type="SAM" id="SignalP"/>
    </source>
</evidence>
<feature type="domain" description="Cadherin" evidence="18">
    <location>
        <begin position="65"/>
        <end position="138"/>
    </location>
</feature>
<dbReference type="PRINTS" id="PR01820">
    <property type="entry name" value="DESMOCOLLIN"/>
</dbReference>
<dbReference type="PRINTS" id="PR00205">
    <property type="entry name" value="CADHERIN"/>
</dbReference>
<dbReference type="FunFam" id="2.60.40.60:FF:000011">
    <property type="entry name" value="Cadherin 1"/>
    <property type="match status" value="1"/>
</dbReference>
<reference evidence="19" key="1">
    <citation type="submission" date="2025-08" db="UniProtKB">
        <authorList>
            <consortium name="Ensembl"/>
        </authorList>
    </citation>
    <scope>IDENTIFICATION</scope>
</reference>
<accession>A0A3B3QZQ2</accession>
<keyword evidence="20" id="KW-1185">Reference proteome</keyword>
<feature type="compositionally biased region" description="Polar residues" evidence="15">
    <location>
        <begin position="713"/>
        <end position="727"/>
    </location>
</feature>
<keyword evidence="8" id="KW-0677">Repeat</keyword>
<evidence type="ECO:0000256" key="1">
    <source>
        <dbReference type="ARBA" id="ARBA00004251"/>
    </source>
</evidence>
<dbReference type="CDD" id="cd11304">
    <property type="entry name" value="Cadherin_repeat"/>
    <property type="match status" value="4"/>
</dbReference>
<keyword evidence="6" id="KW-0479">Metal-binding</keyword>
<dbReference type="SUPFAM" id="SSF49313">
    <property type="entry name" value="Cadherin-like"/>
    <property type="match status" value="5"/>
</dbReference>
<evidence type="ECO:0000256" key="14">
    <source>
        <dbReference type="PROSITE-ProRule" id="PRU00043"/>
    </source>
</evidence>
<evidence type="ECO:0000256" key="15">
    <source>
        <dbReference type="SAM" id="MobiDB-lite"/>
    </source>
</evidence>
<feature type="transmembrane region" description="Helical" evidence="16">
    <location>
        <begin position="604"/>
        <end position="625"/>
    </location>
</feature>
<dbReference type="PANTHER" id="PTHR24027:SF433">
    <property type="entry name" value="CADHERIN 27-RELATED"/>
    <property type="match status" value="1"/>
</dbReference>
<dbReference type="GO" id="GO:0007043">
    <property type="term" value="P:cell-cell junction assembly"/>
    <property type="evidence" value="ECO:0007669"/>
    <property type="project" value="TreeGrafter"/>
</dbReference>
<dbReference type="GO" id="GO:0044331">
    <property type="term" value="P:cell-cell adhesion mediated by cadherin"/>
    <property type="evidence" value="ECO:0007669"/>
    <property type="project" value="TreeGrafter"/>
</dbReference>
<dbReference type="FunFam" id="2.60.40.60:FF:000158">
    <property type="entry name" value="Dachsous cadherin-related 1"/>
    <property type="match status" value="1"/>
</dbReference>
<dbReference type="Gene3D" id="2.60.40.60">
    <property type="entry name" value="Cadherins"/>
    <property type="match status" value="5"/>
</dbReference>
<feature type="domain" description="Cadherin" evidence="18">
    <location>
        <begin position="385"/>
        <end position="492"/>
    </location>
</feature>
<reference evidence="19" key="2">
    <citation type="submission" date="2025-09" db="UniProtKB">
        <authorList>
            <consortium name="Ensembl"/>
        </authorList>
    </citation>
    <scope>IDENTIFICATION</scope>
</reference>
<sequence length="830" mass="92079">MRAFARISAVLFLLSLNVLVLEASSNSHVRQKRAWIIDSFTIEEEHKGPFPYPLGNISIQRDYVVHFILHGKGVDEEPKNILKIDQNTGLISVHGKVDYEQYHVLKLTFEARKSSSVVDTKLGVEINILDINDHAPVFQKKVYETTTEESMTQGSNVLTVLATDFDKPGTPNSTFQYKILSVTPKTSNAEFFIEQSGKISFKGCLDYEKAKTYNVVVEAKDNGEVVRLSSNTTVSISITDKNNHLPTFAGRTGPGRINERESGVSVLRVHVTDKDSKNTPAWRAKYTIHGDKDNVFSIHTDPETNDGVLVVEKPLDFELAASRNLTISVENEEPFFSCQVQKKAETGLWEVLTTAGVPGQEGVPAAHTEAITVFVDDVNDPPAFKPPVKIIMVEENLEVGHLLETLTAIDPDRTYNSEFVYKIEKDPGNWVTVNPKTGQITTVKTLDRESPYVVNNTYTVTLYAIDKGKPPLTGTGSLIIHLKDQNDNVPELLQHAVDMCLSDGPTAVQIAAHDRDQDPFAGPYLFELQGDVKGKWHLDPYHGETATLVREKTVYAGPHELQLKVYDTQGHGSLQNLSVTVCDCTTSPNCQMQRAVTSRVTNSALGVMIIAPLVLLGVLLLASFLSCKKEKPVMQVDHGTGEYLITSNTETPGTDCPIPNEVQKDQVEHISNGVTLQKVQMSQQMGGTFSQQLPRKTLNRSMSSRSYMKAGPYQNSALRRSMSTSRENYTKMRPLDLRSILNQKMYSIQAHEEPSDDLPKLYAYEGDTPSHCQLDCISIPDSEFTPDRLQDLGPRFNGLAAELPAGSQTHGRLSEDYQMVQIKGTILKSV</sequence>
<dbReference type="InterPro" id="IPR015919">
    <property type="entry name" value="Cadherin-like_sf"/>
</dbReference>
<dbReference type="GO" id="GO:0005737">
    <property type="term" value="C:cytoplasm"/>
    <property type="evidence" value="ECO:0007669"/>
    <property type="project" value="UniProtKB-SubCell"/>
</dbReference>
<dbReference type="InterPro" id="IPR020894">
    <property type="entry name" value="Cadherin_CS"/>
</dbReference>
<dbReference type="GO" id="GO:0005509">
    <property type="term" value="F:calcium ion binding"/>
    <property type="evidence" value="ECO:0007669"/>
    <property type="project" value="UniProtKB-UniRule"/>
</dbReference>
<keyword evidence="4" id="KW-0963">Cytoplasm</keyword>
<dbReference type="GO" id="GO:0016477">
    <property type="term" value="P:cell migration"/>
    <property type="evidence" value="ECO:0007669"/>
    <property type="project" value="TreeGrafter"/>
</dbReference>